<proteinExistence type="inferred from homology"/>
<name>A0A7C3C319_9BACT</name>
<evidence type="ECO:0000256" key="1">
    <source>
        <dbReference type="ARBA" id="ARBA00009981"/>
    </source>
</evidence>
<comment type="similarity">
    <text evidence="1 2">Belongs to the phD/YefM antitoxin family.</text>
</comment>
<sequence length="99" mass="11330">MVAYGRDEIISASDVARNFSKILKDVTSYTKEKIAISKNNKLEAVIVPIEEYERMQEALEMAEHIEIYNTVKARENAPKEKHISLEDSAKLYGIEIDEL</sequence>
<dbReference type="Pfam" id="PF02604">
    <property type="entry name" value="PhdYeFM_antitox"/>
    <property type="match status" value="1"/>
</dbReference>
<organism evidence="3">
    <name type="scientific">Sulfurimonas autotrophica</name>
    <dbReference type="NCBI Taxonomy" id="202747"/>
    <lineage>
        <taxon>Bacteria</taxon>
        <taxon>Pseudomonadati</taxon>
        <taxon>Campylobacterota</taxon>
        <taxon>Epsilonproteobacteria</taxon>
        <taxon>Campylobacterales</taxon>
        <taxon>Sulfurimonadaceae</taxon>
        <taxon>Sulfurimonas</taxon>
    </lineage>
</organism>
<evidence type="ECO:0000256" key="2">
    <source>
        <dbReference type="RuleBase" id="RU362080"/>
    </source>
</evidence>
<dbReference type="NCBIfam" id="TIGR01552">
    <property type="entry name" value="phd_fam"/>
    <property type="match status" value="1"/>
</dbReference>
<dbReference type="EMBL" id="DRNH01000033">
    <property type="protein sequence ID" value="HFB53203.1"/>
    <property type="molecule type" value="Genomic_DNA"/>
</dbReference>
<dbReference type="SUPFAM" id="SSF143120">
    <property type="entry name" value="YefM-like"/>
    <property type="match status" value="1"/>
</dbReference>
<reference evidence="3" key="1">
    <citation type="journal article" date="2020" name="mSystems">
        <title>Genome- and Community-Level Interaction Insights into Carbon Utilization and Element Cycling Functions of Hydrothermarchaeota in Hydrothermal Sediment.</title>
        <authorList>
            <person name="Zhou Z."/>
            <person name="Liu Y."/>
            <person name="Xu W."/>
            <person name="Pan J."/>
            <person name="Luo Z.H."/>
            <person name="Li M."/>
        </authorList>
    </citation>
    <scope>NUCLEOTIDE SEQUENCE [LARGE SCALE GENOMIC DNA]</scope>
    <source>
        <strain evidence="3">HyVt-507</strain>
    </source>
</reference>
<protein>
    <recommendedName>
        <fullName evidence="2">Antitoxin</fullName>
    </recommendedName>
</protein>
<dbReference type="InterPro" id="IPR006442">
    <property type="entry name" value="Antitoxin_Phd/YefM"/>
</dbReference>
<comment type="caution">
    <text evidence="3">The sequence shown here is derived from an EMBL/GenBank/DDBJ whole genome shotgun (WGS) entry which is preliminary data.</text>
</comment>
<gene>
    <name evidence="3" type="ORF">ENJ67_00590</name>
</gene>
<dbReference type="InterPro" id="IPR036165">
    <property type="entry name" value="YefM-like_sf"/>
</dbReference>
<comment type="function">
    <text evidence="2">Antitoxin component of a type II toxin-antitoxin (TA) system.</text>
</comment>
<dbReference type="AlphaFoldDB" id="A0A7C3C319"/>
<evidence type="ECO:0000313" key="3">
    <source>
        <dbReference type="EMBL" id="HFB53203.1"/>
    </source>
</evidence>
<accession>A0A7C3C319</accession>
<dbReference type="Proteomes" id="UP000886390">
    <property type="component" value="Unassembled WGS sequence"/>
</dbReference>
<dbReference type="Gene3D" id="3.40.1620.10">
    <property type="entry name" value="YefM-like domain"/>
    <property type="match status" value="1"/>
</dbReference>